<proteinExistence type="predicted"/>
<dbReference type="PANTHER" id="PTHR33116">
    <property type="entry name" value="REVERSE TRANSCRIPTASE ZINC-BINDING DOMAIN-CONTAINING PROTEIN-RELATED-RELATED"/>
    <property type="match status" value="1"/>
</dbReference>
<evidence type="ECO:0008006" key="3">
    <source>
        <dbReference type="Google" id="ProtNLM"/>
    </source>
</evidence>
<evidence type="ECO:0000313" key="2">
    <source>
        <dbReference type="Proteomes" id="UP000288805"/>
    </source>
</evidence>
<evidence type="ECO:0000313" key="1">
    <source>
        <dbReference type="EMBL" id="RVX17736.1"/>
    </source>
</evidence>
<dbReference type="PANTHER" id="PTHR33116:SF85">
    <property type="entry name" value="REVERSE TRANSCRIPTASE ZINC-BINDING DOMAIN-CONTAINING PROTEIN"/>
    <property type="match status" value="1"/>
</dbReference>
<gene>
    <name evidence="1" type="ORF">CK203_004224</name>
</gene>
<comment type="caution">
    <text evidence="1">The sequence shown here is derived from an EMBL/GenBank/DDBJ whole genome shotgun (WGS) entry which is preliminary data.</text>
</comment>
<sequence>MVKDKVLFLEKWYSEVGCFCNGANANEAWVRVVGLHLHIWSREVFKLIGDDCGGLIVVNENTNSMAKLQWPRILVKVVVPTGSLLGEGVSIDEDEAGGKPCAACSGSVLEKEFQSKEQTGVQVVSPFGSFSKSAIGLEELKIGHVLWEAHNKTGFGEVSHEIAHVEAPLQGMESKPRPIILKGCLIGCEERPFLLKGSLVGCKELFGMAFGPGVVGLKRDRALYLLWATRDLESLTVNVKVKITNEALVAEASRYDSFLFVFGRDQDIFSSTPSSGYDRALVVGEFSGLGEVDVVEGVGFQAPLSAVFIDGNPWEMEVPGSRWDDSCLAKFNKSLGFTTEGVEWEILKLLLSLKNRRDQGKKKGTLGTTRGAVGGMVVFWDNRVLELVGMEGSFVGFGMTRGALKEILILSDFQMNVEDEEDVSFNEKILGGPFQWGGAVYSFQASVWSLSHSIGWERDKLKALKAILKFWNKDVFGKVWVNKRLALDKVAFWDSQEKCSLSMDELETRKEAKRIIRNELLWRRFLGDKNQEKCDLGDWHPPLDGLDFDRIDVEEAAILDEVFIEEEVFSALSDLNGDKTLNLDGFSLSFWQFCWDFVKYKVMGFLKEFPEQSRFIGWISWCISTAMFSVLTNGTPARFFNSSRGPRQGDPLSPYLFVIDIEALSRLIFRAVRGERYLSGCRINGISGNGVLVSHLLFADDTLVFCEASQDQMVYLSCLLMWFEVISVGRLPTSYLGLSLGTHHKSVAIWDGVEVRFRKRLAMWKRQLISKGERITLIRSTLSKAWLVELWDSSGEDGVWSLRFFKPFNDWEVERLLLTIREGGLILIWKIECYGKRLRMRFLS</sequence>
<dbReference type="Proteomes" id="UP000288805">
    <property type="component" value="Unassembled WGS sequence"/>
</dbReference>
<dbReference type="EMBL" id="QGNW01000012">
    <property type="protein sequence ID" value="RVX17736.1"/>
    <property type="molecule type" value="Genomic_DNA"/>
</dbReference>
<dbReference type="AlphaFoldDB" id="A0A438K953"/>
<protein>
    <recommendedName>
        <fullName evidence="3">Mitochondrial protein</fullName>
    </recommendedName>
</protein>
<reference evidence="1 2" key="1">
    <citation type="journal article" date="2018" name="PLoS Genet.">
        <title>Population sequencing reveals clonal diversity and ancestral inbreeding in the grapevine cultivar Chardonnay.</title>
        <authorList>
            <person name="Roach M.J."/>
            <person name="Johnson D.L."/>
            <person name="Bohlmann J."/>
            <person name="van Vuuren H.J."/>
            <person name="Jones S.J."/>
            <person name="Pretorius I.S."/>
            <person name="Schmidt S.A."/>
            <person name="Borneman A.R."/>
        </authorList>
    </citation>
    <scope>NUCLEOTIDE SEQUENCE [LARGE SCALE GENOMIC DNA]</scope>
    <source>
        <strain evidence="2">cv. Chardonnay</strain>
        <tissue evidence="1">Leaf</tissue>
    </source>
</reference>
<organism evidence="1 2">
    <name type="scientific">Vitis vinifera</name>
    <name type="common">Grape</name>
    <dbReference type="NCBI Taxonomy" id="29760"/>
    <lineage>
        <taxon>Eukaryota</taxon>
        <taxon>Viridiplantae</taxon>
        <taxon>Streptophyta</taxon>
        <taxon>Embryophyta</taxon>
        <taxon>Tracheophyta</taxon>
        <taxon>Spermatophyta</taxon>
        <taxon>Magnoliopsida</taxon>
        <taxon>eudicotyledons</taxon>
        <taxon>Gunneridae</taxon>
        <taxon>Pentapetalae</taxon>
        <taxon>rosids</taxon>
        <taxon>Vitales</taxon>
        <taxon>Vitaceae</taxon>
        <taxon>Viteae</taxon>
        <taxon>Vitis</taxon>
    </lineage>
</organism>
<name>A0A438K953_VITVI</name>
<accession>A0A438K953</accession>